<dbReference type="GO" id="GO:0005737">
    <property type="term" value="C:cytoplasm"/>
    <property type="evidence" value="ECO:0007669"/>
    <property type="project" value="TreeGrafter"/>
</dbReference>
<sequence length="324" mass="36013">MSEWLLPLPVRHRTDGRARYHSRRCLVTPSPRSIIIDNDNNVILPHPRFHGIVGSYSEAAVRALFSGHADFKGKELVTVAYPTDSELFAAVSSGDIDQAITPIENSHSGTLHEVLTLLLNTRHKPALVIAAEFIYHEPHQLLGLPGATTSQARQVISHEHVLRQCDAFLEAVLPTGPTGCQRVMASSTGAAAEWVHQAQDPRLVCVAGHTAASIYGLVPVKVDTDDERASQIRIETHPESTFTRFWLIGREDKLPPVERHQEPKTSVGVRTQNRPGALHRMLGCFATRNINVYKIESRPHTRSIQQAHATWSYDMYIDFEGAPN</sequence>
<keyword evidence="5" id="KW-0584">Phenylalanine biosynthesis</keyword>
<proteinExistence type="predicted"/>
<comment type="pathway">
    <text evidence="1">Amino-acid biosynthesis; L-phenylalanine biosynthesis; phenylpyruvate from prephenate: step 1/1.</text>
</comment>
<name>A0A4P9Z0V7_9FUNG</name>
<dbReference type="Pfam" id="PF00800">
    <property type="entry name" value="PDT"/>
    <property type="match status" value="1"/>
</dbReference>
<feature type="non-terminal residue" evidence="9">
    <location>
        <position position="324"/>
    </location>
</feature>
<evidence type="ECO:0000313" key="10">
    <source>
        <dbReference type="Proteomes" id="UP000278143"/>
    </source>
</evidence>
<reference evidence="10" key="1">
    <citation type="journal article" date="2018" name="Nat. Microbiol.">
        <title>Leveraging single-cell genomics to expand the fungal tree of life.</title>
        <authorList>
            <person name="Ahrendt S.R."/>
            <person name="Quandt C.A."/>
            <person name="Ciobanu D."/>
            <person name="Clum A."/>
            <person name="Salamov A."/>
            <person name="Andreopoulos B."/>
            <person name="Cheng J.F."/>
            <person name="Woyke T."/>
            <person name="Pelin A."/>
            <person name="Henrissat B."/>
            <person name="Reynolds N.K."/>
            <person name="Benny G.L."/>
            <person name="Smith M.E."/>
            <person name="James T.Y."/>
            <person name="Grigoriev I.V."/>
        </authorList>
    </citation>
    <scope>NUCLEOTIDE SEQUENCE [LARGE SCALE GENOMIC DNA]</scope>
    <source>
        <strain evidence="10">Benny S71-1</strain>
    </source>
</reference>
<evidence type="ECO:0000259" key="8">
    <source>
        <dbReference type="PROSITE" id="PS51671"/>
    </source>
</evidence>
<dbReference type="EC" id="4.2.1.51" evidence="2"/>
<dbReference type="OrthoDB" id="983542at2759"/>
<keyword evidence="4" id="KW-0057">Aromatic amino acid biosynthesis</keyword>
<keyword evidence="3" id="KW-0028">Amino-acid biosynthesis</keyword>
<dbReference type="Gene3D" id="3.30.70.260">
    <property type="match status" value="1"/>
</dbReference>
<gene>
    <name evidence="9" type="ORF">SYNPS1DRAFT_22199</name>
</gene>
<keyword evidence="6" id="KW-0456">Lyase</keyword>
<evidence type="ECO:0000256" key="2">
    <source>
        <dbReference type="ARBA" id="ARBA00013147"/>
    </source>
</evidence>
<accession>A0A4P9Z0V7</accession>
<dbReference type="PROSITE" id="PS51671">
    <property type="entry name" value="ACT"/>
    <property type="match status" value="1"/>
</dbReference>
<dbReference type="EMBL" id="KZ989567">
    <property type="protein sequence ID" value="RKP25938.1"/>
    <property type="molecule type" value="Genomic_DNA"/>
</dbReference>
<dbReference type="SUPFAM" id="SSF55021">
    <property type="entry name" value="ACT-like"/>
    <property type="match status" value="1"/>
</dbReference>
<evidence type="ECO:0000259" key="7">
    <source>
        <dbReference type="PROSITE" id="PS51171"/>
    </source>
</evidence>
<dbReference type="InterPro" id="IPR008242">
    <property type="entry name" value="Chor_mutase/pphenate_deHydtase"/>
</dbReference>
<organism evidence="9 10">
    <name type="scientific">Syncephalis pseudoplumigaleata</name>
    <dbReference type="NCBI Taxonomy" id="1712513"/>
    <lineage>
        <taxon>Eukaryota</taxon>
        <taxon>Fungi</taxon>
        <taxon>Fungi incertae sedis</taxon>
        <taxon>Zoopagomycota</taxon>
        <taxon>Zoopagomycotina</taxon>
        <taxon>Zoopagomycetes</taxon>
        <taxon>Zoopagales</taxon>
        <taxon>Piptocephalidaceae</taxon>
        <taxon>Syncephalis</taxon>
    </lineage>
</organism>
<dbReference type="PIRSF" id="PIRSF001500">
    <property type="entry name" value="Chor_mut_pdt_Ppr"/>
    <property type="match status" value="1"/>
</dbReference>
<dbReference type="UniPathway" id="UPA00121">
    <property type="reaction ID" value="UER00345"/>
</dbReference>
<evidence type="ECO:0000256" key="3">
    <source>
        <dbReference type="ARBA" id="ARBA00022605"/>
    </source>
</evidence>
<dbReference type="PANTHER" id="PTHR21022">
    <property type="entry name" value="PREPHENATE DEHYDRATASE P PROTEIN"/>
    <property type="match status" value="1"/>
</dbReference>
<dbReference type="SUPFAM" id="SSF53850">
    <property type="entry name" value="Periplasmic binding protein-like II"/>
    <property type="match status" value="1"/>
</dbReference>
<dbReference type="InterPro" id="IPR001086">
    <property type="entry name" value="Preph_deHydtase"/>
</dbReference>
<dbReference type="Proteomes" id="UP000278143">
    <property type="component" value="Unassembled WGS sequence"/>
</dbReference>
<dbReference type="Gene3D" id="3.40.190.10">
    <property type="entry name" value="Periplasmic binding protein-like II"/>
    <property type="match status" value="2"/>
</dbReference>
<dbReference type="PANTHER" id="PTHR21022:SF19">
    <property type="entry name" value="PREPHENATE DEHYDRATASE-RELATED"/>
    <property type="match status" value="1"/>
</dbReference>
<dbReference type="CDD" id="cd04905">
    <property type="entry name" value="ACT_CM-PDT"/>
    <property type="match status" value="1"/>
</dbReference>
<dbReference type="GO" id="GO:0009094">
    <property type="term" value="P:L-phenylalanine biosynthetic process"/>
    <property type="evidence" value="ECO:0007669"/>
    <property type="project" value="UniProtKB-UniPathway"/>
</dbReference>
<dbReference type="GO" id="GO:0004664">
    <property type="term" value="F:prephenate dehydratase activity"/>
    <property type="evidence" value="ECO:0007669"/>
    <property type="project" value="UniProtKB-EC"/>
</dbReference>
<feature type="domain" description="Prephenate dehydratase" evidence="7">
    <location>
        <begin position="46"/>
        <end position="239"/>
    </location>
</feature>
<protein>
    <recommendedName>
        <fullName evidence="2">prephenate dehydratase</fullName>
        <ecNumber evidence="2">4.2.1.51</ecNumber>
    </recommendedName>
</protein>
<dbReference type="PROSITE" id="PS51171">
    <property type="entry name" value="PREPHENATE_DEHYDR_3"/>
    <property type="match status" value="1"/>
</dbReference>
<evidence type="ECO:0000256" key="5">
    <source>
        <dbReference type="ARBA" id="ARBA00023222"/>
    </source>
</evidence>
<keyword evidence="10" id="KW-1185">Reference proteome</keyword>
<evidence type="ECO:0000256" key="4">
    <source>
        <dbReference type="ARBA" id="ARBA00023141"/>
    </source>
</evidence>
<evidence type="ECO:0000313" key="9">
    <source>
        <dbReference type="EMBL" id="RKP25938.1"/>
    </source>
</evidence>
<dbReference type="InterPro" id="IPR045865">
    <property type="entry name" value="ACT-like_dom_sf"/>
</dbReference>
<feature type="domain" description="ACT" evidence="8">
    <location>
        <begin position="266"/>
        <end position="324"/>
    </location>
</feature>
<evidence type="ECO:0000256" key="1">
    <source>
        <dbReference type="ARBA" id="ARBA00004741"/>
    </source>
</evidence>
<dbReference type="InterPro" id="IPR002912">
    <property type="entry name" value="ACT_dom"/>
</dbReference>
<evidence type="ECO:0000256" key="6">
    <source>
        <dbReference type="ARBA" id="ARBA00023239"/>
    </source>
</evidence>
<dbReference type="AlphaFoldDB" id="A0A4P9Z0V7"/>